<proteinExistence type="inferred from homology"/>
<keyword evidence="7" id="KW-0813">Transport</keyword>
<dbReference type="GO" id="GO:0005886">
    <property type="term" value="C:plasma membrane"/>
    <property type="evidence" value="ECO:0007669"/>
    <property type="project" value="UniProtKB-SubCell"/>
</dbReference>
<organism evidence="8 9">
    <name type="scientific">Thalassoglobus polymorphus</name>
    <dbReference type="NCBI Taxonomy" id="2527994"/>
    <lineage>
        <taxon>Bacteria</taxon>
        <taxon>Pseudomonadati</taxon>
        <taxon>Planctomycetota</taxon>
        <taxon>Planctomycetia</taxon>
        <taxon>Planctomycetales</taxon>
        <taxon>Planctomycetaceae</taxon>
        <taxon>Thalassoglobus</taxon>
    </lineage>
</organism>
<dbReference type="PANTHER" id="PTHR30558:SF3">
    <property type="entry name" value="BIOPOLYMER TRANSPORT PROTEIN EXBD-RELATED"/>
    <property type="match status" value="1"/>
</dbReference>
<dbReference type="InterPro" id="IPR003400">
    <property type="entry name" value="ExbD"/>
</dbReference>
<evidence type="ECO:0000256" key="7">
    <source>
        <dbReference type="RuleBase" id="RU003879"/>
    </source>
</evidence>
<sequence length="159" mass="18047">MKIPHTKPTVVEADMTPMIDMTFQLIAFFMIVTNFEQTQADERVKLPADKLARPPKVAREQEVVLNVGFDRDQQGNKINPDAVIYYGDEKIRVLDYLPRLKQEYALSEKQYGKAKAEGITVVIRADGDVPTGLIQELIKMGQEAKFTKFALKAKSDEEE</sequence>
<protein>
    <submittedName>
        <fullName evidence="8">Biopolymer transport protein ExbD/TolR</fullName>
    </submittedName>
</protein>
<keyword evidence="3" id="KW-1003">Cell membrane</keyword>
<accession>A0A517QTZ1</accession>
<dbReference type="Pfam" id="PF02472">
    <property type="entry name" value="ExbD"/>
    <property type="match status" value="1"/>
</dbReference>
<evidence type="ECO:0000313" key="9">
    <source>
        <dbReference type="Proteomes" id="UP000315724"/>
    </source>
</evidence>
<dbReference type="GO" id="GO:0015031">
    <property type="term" value="P:protein transport"/>
    <property type="evidence" value="ECO:0007669"/>
    <property type="project" value="UniProtKB-KW"/>
</dbReference>
<evidence type="ECO:0000256" key="4">
    <source>
        <dbReference type="ARBA" id="ARBA00022692"/>
    </source>
</evidence>
<evidence type="ECO:0000256" key="3">
    <source>
        <dbReference type="ARBA" id="ARBA00022475"/>
    </source>
</evidence>
<keyword evidence="9" id="KW-1185">Reference proteome</keyword>
<dbReference type="KEGG" id="tpol:Mal48_43840"/>
<evidence type="ECO:0000313" key="8">
    <source>
        <dbReference type="EMBL" id="QDT35109.1"/>
    </source>
</evidence>
<reference evidence="8 9" key="1">
    <citation type="submission" date="2019-02" db="EMBL/GenBank/DDBJ databases">
        <title>Deep-cultivation of Planctomycetes and their phenomic and genomic characterization uncovers novel biology.</title>
        <authorList>
            <person name="Wiegand S."/>
            <person name="Jogler M."/>
            <person name="Boedeker C."/>
            <person name="Pinto D."/>
            <person name="Vollmers J."/>
            <person name="Rivas-Marin E."/>
            <person name="Kohn T."/>
            <person name="Peeters S.H."/>
            <person name="Heuer A."/>
            <person name="Rast P."/>
            <person name="Oberbeckmann S."/>
            <person name="Bunk B."/>
            <person name="Jeske O."/>
            <person name="Meyerdierks A."/>
            <person name="Storesund J.E."/>
            <person name="Kallscheuer N."/>
            <person name="Luecker S."/>
            <person name="Lage O.M."/>
            <person name="Pohl T."/>
            <person name="Merkel B.J."/>
            <person name="Hornburger P."/>
            <person name="Mueller R.-W."/>
            <person name="Bruemmer F."/>
            <person name="Labrenz M."/>
            <person name="Spormann A.M."/>
            <person name="Op den Camp H."/>
            <person name="Overmann J."/>
            <person name="Amann R."/>
            <person name="Jetten M.S.M."/>
            <person name="Mascher T."/>
            <person name="Medema M.H."/>
            <person name="Devos D.P."/>
            <person name="Kaster A.-K."/>
            <person name="Ovreas L."/>
            <person name="Rohde M."/>
            <person name="Galperin M.Y."/>
            <person name="Jogler C."/>
        </authorList>
    </citation>
    <scope>NUCLEOTIDE SEQUENCE [LARGE SCALE GENOMIC DNA]</scope>
    <source>
        <strain evidence="8 9">Mal48</strain>
    </source>
</reference>
<dbReference type="Proteomes" id="UP000315724">
    <property type="component" value="Chromosome"/>
</dbReference>
<keyword evidence="4 7" id="KW-0812">Transmembrane</keyword>
<keyword evidence="6" id="KW-0472">Membrane</keyword>
<keyword evidence="7" id="KW-0653">Protein transport</keyword>
<dbReference type="RefSeq" id="WP_145204143.1">
    <property type="nucleotide sequence ID" value="NZ_CP036267.1"/>
</dbReference>
<dbReference type="PANTHER" id="PTHR30558">
    <property type="entry name" value="EXBD MEMBRANE COMPONENT OF PMF-DRIVEN MACROMOLECULE IMPORT SYSTEM"/>
    <property type="match status" value="1"/>
</dbReference>
<keyword evidence="5" id="KW-1133">Transmembrane helix</keyword>
<evidence type="ECO:0000256" key="2">
    <source>
        <dbReference type="ARBA" id="ARBA00005811"/>
    </source>
</evidence>
<evidence type="ECO:0000256" key="5">
    <source>
        <dbReference type="ARBA" id="ARBA00022989"/>
    </source>
</evidence>
<dbReference type="GO" id="GO:0022857">
    <property type="term" value="F:transmembrane transporter activity"/>
    <property type="evidence" value="ECO:0007669"/>
    <property type="project" value="InterPro"/>
</dbReference>
<gene>
    <name evidence="8" type="ORF">Mal48_43840</name>
</gene>
<comment type="similarity">
    <text evidence="2 7">Belongs to the ExbD/TolR family.</text>
</comment>
<dbReference type="AlphaFoldDB" id="A0A517QTZ1"/>
<dbReference type="EMBL" id="CP036267">
    <property type="protein sequence ID" value="QDT35109.1"/>
    <property type="molecule type" value="Genomic_DNA"/>
</dbReference>
<dbReference type="OrthoDB" id="284492at2"/>
<evidence type="ECO:0000256" key="1">
    <source>
        <dbReference type="ARBA" id="ARBA00004162"/>
    </source>
</evidence>
<comment type="subcellular location">
    <subcellularLocation>
        <location evidence="1">Cell membrane</location>
        <topology evidence="1">Single-pass membrane protein</topology>
    </subcellularLocation>
    <subcellularLocation>
        <location evidence="7">Cell membrane</location>
        <topology evidence="7">Single-pass type II membrane protein</topology>
    </subcellularLocation>
</comment>
<name>A0A517QTZ1_9PLAN</name>
<evidence type="ECO:0000256" key="6">
    <source>
        <dbReference type="ARBA" id="ARBA00023136"/>
    </source>
</evidence>